<keyword evidence="6 7" id="KW-0472">Membrane</keyword>
<evidence type="ECO:0000256" key="2">
    <source>
        <dbReference type="ARBA" id="ARBA00022448"/>
    </source>
</evidence>
<evidence type="ECO:0000313" key="10">
    <source>
        <dbReference type="Proteomes" id="UP000518300"/>
    </source>
</evidence>
<feature type="transmembrane region" description="Helical" evidence="7">
    <location>
        <begin position="235"/>
        <end position="252"/>
    </location>
</feature>
<feature type="transmembrane region" description="Helical" evidence="7">
    <location>
        <begin position="273"/>
        <end position="296"/>
    </location>
</feature>
<comment type="caution">
    <text evidence="9">The sequence shown here is derived from an EMBL/GenBank/DDBJ whole genome shotgun (WGS) entry which is preliminary data.</text>
</comment>
<evidence type="ECO:0000256" key="7">
    <source>
        <dbReference type="SAM" id="Phobius"/>
    </source>
</evidence>
<dbReference type="EMBL" id="JABBJJ010000365">
    <property type="protein sequence ID" value="NMO21912.1"/>
    <property type="molecule type" value="Genomic_DNA"/>
</dbReference>
<keyword evidence="5 7" id="KW-1133">Transmembrane helix</keyword>
<organism evidence="9 10">
    <name type="scientific">Pyxidicoccus fallax</name>
    <dbReference type="NCBI Taxonomy" id="394095"/>
    <lineage>
        <taxon>Bacteria</taxon>
        <taxon>Pseudomonadati</taxon>
        <taxon>Myxococcota</taxon>
        <taxon>Myxococcia</taxon>
        <taxon>Myxococcales</taxon>
        <taxon>Cystobacterineae</taxon>
        <taxon>Myxococcaceae</taxon>
        <taxon>Pyxidicoccus</taxon>
    </lineage>
</organism>
<dbReference type="RefSeq" id="WP_169351080.1">
    <property type="nucleotide sequence ID" value="NZ_JABBJJ010000365.1"/>
</dbReference>
<dbReference type="AlphaFoldDB" id="A0A848LWH7"/>
<sequence length="465" mass="47700">MSPNPSPQAAPPPARWLVVAAVLAATVVEDLPSSILTVALPDVMRDFSASVAQVEWVVSGRTLTLAALTPLAGWLSVRWERRRLLLGAILLMGMTSLAAALAPGLPWLVLARVLEAVATCVITPACMVMLASAFAPHERPRVMGTWLFASTAVRLAAPLLGGVLTQWASWRAIFLVMAGLCLLTWAAGLRAFPASPPAADQDRALDPWGFLGLASGLGASLLAARGWPGSASGEARLVALAVALAGGALFALRARRPDAVLDVGLLRHRNLALALLMAPFRGFVLMGSVFLLSLHLPESLGLTPPEVALVLMPATLVAAAVTPGVGWLVGRWGARWPAALGGVLVALSLAGLARAVPSGPVEVALLQALRGAGVALLSTPPYVAVINALPAAQAGAGASWHGLAYGLGSTTGVAGCAALLAWLEPTLGRAAAFQGALRFTALIALLGLIPALLLDDPQTRGVHPA</sequence>
<dbReference type="SUPFAM" id="SSF103473">
    <property type="entry name" value="MFS general substrate transporter"/>
    <property type="match status" value="1"/>
</dbReference>
<feature type="transmembrane region" description="Helical" evidence="7">
    <location>
        <begin position="116"/>
        <end position="134"/>
    </location>
</feature>
<dbReference type="Pfam" id="PF07690">
    <property type="entry name" value="MFS_1"/>
    <property type="match status" value="1"/>
</dbReference>
<dbReference type="InterPro" id="IPR036259">
    <property type="entry name" value="MFS_trans_sf"/>
</dbReference>
<gene>
    <name evidence="9" type="ORF">HG543_44730</name>
</gene>
<keyword evidence="2" id="KW-0813">Transport</keyword>
<feature type="transmembrane region" description="Helical" evidence="7">
    <location>
        <begin position="170"/>
        <end position="192"/>
    </location>
</feature>
<dbReference type="InterPro" id="IPR011701">
    <property type="entry name" value="MFS"/>
</dbReference>
<evidence type="ECO:0000313" key="9">
    <source>
        <dbReference type="EMBL" id="NMO21912.1"/>
    </source>
</evidence>
<evidence type="ECO:0000259" key="8">
    <source>
        <dbReference type="PROSITE" id="PS50850"/>
    </source>
</evidence>
<keyword evidence="3" id="KW-1003">Cell membrane</keyword>
<feature type="transmembrane region" description="Helical" evidence="7">
    <location>
        <begin position="308"/>
        <end position="329"/>
    </location>
</feature>
<feature type="domain" description="Major facilitator superfamily (MFS) profile" evidence="8">
    <location>
        <begin position="18"/>
        <end position="459"/>
    </location>
</feature>
<evidence type="ECO:0000256" key="6">
    <source>
        <dbReference type="ARBA" id="ARBA00023136"/>
    </source>
</evidence>
<comment type="subcellular location">
    <subcellularLocation>
        <location evidence="1">Cell membrane</location>
        <topology evidence="1">Multi-pass membrane protein</topology>
    </subcellularLocation>
</comment>
<dbReference type="Gene3D" id="1.20.1250.20">
    <property type="entry name" value="MFS general substrate transporter like domains"/>
    <property type="match status" value="1"/>
</dbReference>
<dbReference type="GO" id="GO:0022857">
    <property type="term" value="F:transmembrane transporter activity"/>
    <property type="evidence" value="ECO:0007669"/>
    <property type="project" value="InterPro"/>
</dbReference>
<feature type="transmembrane region" description="Helical" evidence="7">
    <location>
        <begin position="84"/>
        <end position="110"/>
    </location>
</feature>
<evidence type="ECO:0000256" key="4">
    <source>
        <dbReference type="ARBA" id="ARBA00022692"/>
    </source>
</evidence>
<evidence type="ECO:0000256" key="3">
    <source>
        <dbReference type="ARBA" id="ARBA00022475"/>
    </source>
</evidence>
<feature type="transmembrane region" description="Helical" evidence="7">
    <location>
        <begin position="402"/>
        <end position="423"/>
    </location>
</feature>
<keyword evidence="10" id="KW-1185">Reference proteome</keyword>
<dbReference type="Gene3D" id="1.20.1720.10">
    <property type="entry name" value="Multidrug resistance protein D"/>
    <property type="match status" value="1"/>
</dbReference>
<dbReference type="InterPro" id="IPR020846">
    <property type="entry name" value="MFS_dom"/>
</dbReference>
<dbReference type="PANTHER" id="PTHR42718:SF46">
    <property type="entry name" value="BLR6921 PROTEIN"/>
    <property type="match status" value="1"/>
</dbReference>
<dbReference type="PROSITE" id="PS50850">
    <property type="entry name" value="MFS"/>
    <property type="match status" value="1"/>
</dbReference>
<feature type="transmembrane region" description="Helical" evidence="7">
    <location>
        <begin position="336"/>
        <end position="356"/>
    </location>
</feature>
<keyword evidence="4 7" id="KW-0812">Transmembrane</keyword>
<accession>A0A848LWH7</accession>
<reference evidence="9 10" key="1">
    <citation type="submission" date="2020-04" db="EMBL/GenBank/DDBJ databases">
        <title>Draft genome of Pyxidicoccus fallax type strain.</title>
        <authorList>
            <person name="Whitworth D.E."/>
        </authorList>
    </citation>
    <scope>NUCLEOTIDE SEQUENCE [LARGE SCALE GENOMIC DNA]</scope>
    <source>
        <strain evidence="9 10">DSM 14698</strain>
    </source>
</reference>
<protein>
    <submittedName>
        <fullName evidence="9">Multidrug efflux MFS transporter</fullName>
    </submittedName>
</protein>
<feature type="transmembrane region" description="Helical" evidence="7">
    <location>
        <begin position="204"/>
        <end position="223"/>
    </location>
</feature>
<feature type="transmembrane region" description="Helical" evidence="7">
    <location>
        <begin position="146"/>
        <end position="164"/>
    </location>
</feature>
<name>A0A848LWH7_9BACT</name>
<evidence type="ECO:0000256" key="1">
    <source>
        <dbReference type="ARBA" id="ARBA00004651"/>
    </source>
</evidence>
<evidence type="ECO:0000256" key="5">
    <source>
        <dbReference type="ARBA" id="ARBA00022989"/>
    </source>
</evidence>
<feature type="transmembrane region" description="Helical" evidence="7">
    <location>
        <begin position="435"/>
        <end position="454"/>
    </location>
</feature>
<dbReference type="PANTHER" id="PTHR42718">
    <property type="entry name" value="MAJOR FACILITATOR SUPERFAMILY MULTIDRUG TRANSPORTER MFSC"/>
    <property type="match status" value="1"/>
</dbReference>
<proteinExistence type="predicted"/>
<dbReference type="Proteomes" id="UP000518300">
    <property type="component" value="Unassembled WGS sequence"/>
</dbReference>
<dbReference type="GO" id="GO:0005886">
    <property type="term" value="C:plasma membrane"/>
    <property type="evidence" value="ECO:0007669"/>
    <property type="project" value="UniProtKB-SubCell"/>
</dbReference>